<dbReference type="InterPro" id="IPR023267">
    <property type="entry name" value="RCMT"/>
</dbReference>
<dbReference type="InterPro" id="IPR035926">
    <property type="entry name" value="NusB-like_sf"/>
</dbReference>
<dbReference type="PRINTS" id="PR02008">
    <property type="entry name" value="RCMTFAMILY"/>
</dbReference>
<dbReference type="GO" id="GO:0008173">
    <property type="term" value="F:RNA methyltransferase activity"/>
    <property type="evidence" value="ECO:0007669"/>
    <property type="project" value="InterPro"/>
</dbReference>
<dbReference type="InterPro" id="IPR049560">
    <property type="entry name" value="MeTrfase_RsmB-F_NOP2_cat"/>
</dbReference>
<dbReference type="AlphaFoldDB" id="A0A7V1PWI8"/>
<evidence type="ECO:0000259" key="6">
    <source>
        <dbReference type="PROSITE" id="PS51686"/>
    </source>
</evidence>
<name>A0A7V1PWI8_CALAY</name>
<evidence type="ECO:0000256" key="2">
    <source>
        <dbReference type="ARBA" id="ARBA00022679"/>
    </source>
</evidence>
<evidence type="ECO:0000256" key="4">
    <source>
        <dbReference type="ARBA" id="ARBA00022884"/>
    </source>
</evidence>
<organism evidence="7">
    <name type="scientific">Caldithrix abyssi</name>
    <dbReference type="NCBI Taxonomy" id="187145"/>
    <lineage>
        <taxon>Bacteria</taxon>
        <taxon>Pseudomonadati</taxon>
        <taxon>Calditrichota</taxon>
        <taxon>Calditrichia</taxon>
        <taxon>Calditrichales</taxon>
        <taxon>Calditrichaceae</taxon>
        <taxon>Caldithrix</taxon>
    </lineage>
</organism>
<gene>
    <name evidence="7" type="ORF">ENJ10_13200</name>
</gene>
<dbReference type="Pfam" id="PF01189">
    <property type="entry name" value="Methyltr_RsmB-F"/>
    <property type="match status" value="1"/>
</dbReference>
<dbReference type="SUPFAM" id="SSF53335">
    <property type="entry name" value="S-adenosyl-L-methionine-dependent methyltransferases"/>
    <property type="match status" value="1"/>
</dbReference>
<evidence type="ECO:0000313" key="7">
    <source>
        <dbReference type="EMBL" id="HED11642.1"/>
    </source>
</evidence>
<keyword evidence="4 5" id="KW-0694">RNA-binding</keyword>
<dbReference type="GO" id="GO:0001510">
    <property type="term" value="P:RNA methylation"/>
    <property type="evidence" value="ECO:0007669"/>
    <property type="project" value="InterPro"/>
</dbReference>
<dbReference type="Gene3D" id="1.10.940.10">
    <property type="entry name" value="NusB-like"/>
    <property type="match status" value="1"/>
</dbReference>
<proteinExistence type="inferred from homology"/>
<dbReference type="EMBL" id="DRLD01000372">
    <property type="protein sequence ID" value="HED11642.1"/>
    <property type="molecule type" value="Genomic_DNA"/>
</dbReference>
<dbReference type="GO" id="GO:0006355">
    <property type="term" value="P:regulation of DNA-templated transcription"/>
    <property type="evidence" value="ECO:0007669"/>
    <property type="project" value="InterPro"/>
</dbReference>
<protein>
    <recommendedName>
        <fullName evidence="6">SAM-dependent MTase RsmB/NOP-type domain-containing protein</fullName>
    </recommendedName>
</protein>
<dbReference type="Pfam" id="PF22458">
    <property type="entry name" value="RsmF-B_ferredox"/>
    <property type="match status" value="1"/>
</dbReference>
<comment type="caution">
    <text evidence="7">The sequence shown here is derived from an EMBL/GenBank/DDBJ whole genome shotgun (WGS) entry which is preliminary data.</text>
</comment>
<evidence type="ECO:0000256" key="3">
    <source>
        <dbReference type="ARBA" id="ARBA00022691"/>
    </source>
</evidence>
<dbReference type="InterPro" id="IPR001678">
    <property type="entry name" value="MeTrfase_RsmB-F_NOP2_dom"/>
</dbReference>
<dbReference type="PANTHER" id="PTHR22807:SF30">
    <property type="entry name" value="28S RRNA (CYTOSINE(4447)-C(5))-METHYLTRANSFERASE-RELATED"/>
    <property type="match status" value="1"/>
</dbReference>
<dbReference type="GO" id="GO:0003723">
    <property type="term" value="F:RNA binding"/>
    <property type="evidence" value="ECO:0007669"/>
    <property type="project" value="UniProtKB-UniRule"/>
</dbReference>
<feature type="binding site" evidence="5">
    <location>
        <begin position="266"/>
        <end position="272"/>
    </location>
    <ligand>
        <name>S-adenosyl-L-methionine</name>
        <dbReference type="ChEBI" id="CHEBI:59789"/>
    </ligand>
</feature>
<dbReference type="Gene3D" id="3.40.50.150">
    <property type="entry name" value="Vaccinia Virus protein VP39"/>
    <property type="match status" value="1"/>
</dbReference>
<dbReference type="InterPro" id="IPR006027">
    <property type="entry name" value="NusB_RsmB_TIM44"/>
</dbReference>
<keyword evidence="3 5" id="KW-0949">S-adenosyl-L-methionine</keyword>
<evidence type="ECO:0000256" key="5">
    <source>
        <dbReference type="PROSITE-ProRule" id="PRU01023"/>
    </source>
</evidence>
<dbReference type="SUPFAM" id="SSF48013">
    <property type="entry name" value="NusB-like"/>
    <property type="match status" value="1"/>
</dbReference>
<feature type="binding site" evidence="5">
    <location>
        <position position="316"/>
    </location>
    <ligand>
        <name>S-adenosyl-L-methionine</name>
        <dbReference type="ChEBI" id="CHEBI:59789"/>
    </ligand>
</feature>
<feature type="active site" description="Nucleophile" evidence="5">
    <location>
        <position position="385"/>
    </location>
</feature>
<feature type="domain" description="SAM-dependent MTase RsmB/NOP-type" evidence="6">
    <location>
        <begin position="176"/>
        <end position="442"/>
    </location>
</feature>
<feature type="binding site" evidence="5">
    <location>
        <position position="332"/>
    </location>
    <ligand>
        <name>S-adenosyl-L-methionine</name>
        <dbReference type="ChEBI" id="CHEBI:59789"/>
    </ligand>
</feature>
<accession>A0A7V1PWI8</accession>
<keyword evidence="1 5" id="KW-0489">Methyltransferase</keyword>
<dbReference type="PANTHER" id="PTHR22807">
    <property type="entry name" value="NOP2 YEAST -RELATED NOL1/NOP2/FMU SUN DOMAIN-CONTAINING"/>
    <property type="match status" value="1"/>
</dbReference>
<dbReference type="Gene3D" id="3.30.70.1170">
    <property type="entry name" value="Sun protein, domain 3"/>
    <property type="match status" value="1"/>
</dbReference>
<dbReference type="Proteomes" id="UP000886005">
    <property type="component" value="Unassembled WGS sequence"/>
</dbReference>
<sequence>MSRKKISVTAPLGERPLAFQVVLEFEKTRERLDSVEQRWLEFDPSARPRQVRRLVRGAIRHRMLLDWQIGRLYKGKHQMEKKTKLWLRLALFDLSDERDEAPRRVNGWVQDTRDVLGERAVRLVNAMLRGYLREEDKLDPARIGDTVERLAISYSFPRWMVSHYLETWGEDFTEEILINLNRTPQPVLRHNPRKMDRQHFERELEALGIPYRRSALSTRHFKVDSIRKIEEAEGFDAGFCSVQDESASVPVRLLDLKAGDRFLDVCAAPGGKFTQALEEQPDLKIAVAVDNDLNRLRTVRGNMKRLGVEGFLVAADARALPFRKSFNKILADVPCSAQGIIRKHPDIKWRRSRNEMEAFATLQREILQSAWEHLEDDGRLVYSTCSIDPMENEAVVEGFKEARLIKPPERVIPELFHSGEGYIRTFPQQGPDGSFAALMEKRAGETADGS</sequence>
<dbReference type="Pfam" id="PF01029">
    <property type="entry name" value="NusB"/>
    <property type="match status" value="1"/>
</dbReference>
<reference evidence="7" key="1">
    <citation type="journal article" date="2020" name="mSystems">
        <title>Genome- and Community-Level Interaction Insights into Carbon Utilization and Element Cycling Functions of Hydrothermarchaeota in Hydrothermal Sediment.</title>
        <authorList>
            <person name="Zhou Z."/>
            <person name="Liu Y."/>
            <person name="Xu W."/>
            <person name="Pan J."/>
            <person name="Luo Z.H."/>
            <person name="Li M."/>
        </authorList>
    </citation>
    <scope>NUCLEOTIDE SEQUENCE [LARGE SCALE GENOMIC DNA]</scope>
    <source>
        <strain evidence="7">HyVt-456</strain>
    </source>
</reference>
<evidence type="ECO:0000256" key="1">
    <source>
        <dbReference type="ARBA" id="ARBA00022603"/>
    </source>
</evidence>
<dbReference type="InterPro" id="IPR054728">
    <property type="entry name" value="RsmB-like_ferredoxin"/>
</dbReference>
<comment type="similarity">
    <text evidence="5">Belongs to the class I-like SAM-binding methyltransferase superfamily. RsmB/NOP family.</text>
</comment>
<dbReference type="PROSITE" id="PS51686">
    <property type="entry name" value="SAM_MT_RSMB_NOP"/>
    <property type="match status" value="1"/>
</dbReference>
<feature type="binding site" evidence="5">
    <location>
        <position position="290"/>
    </location>
    <ligand>
        <name>S-adenosyl-L-methionine</name>
        <dbReference type="ChEBI" id="CHEBI:59789"/>
    </ligand>
</feature>
<keyword evidence="2 5" id="KW-0808">Transferase</keyword>
<dbReference type="InterPro" id="IPR029063">
    <property type="entry name" value="SAM-dependent_MTases_sf"/>
</dbReference>